<evidence type="ECO:0000313" key="1">
    <source>
        <dbReference type="EMBL" id="GAI87722.1"/>
    </source>
</evidence>
<sequence length="33" mass="3536">KINMSAVNAVSRLVGFETCPGSITHVKLIFSTD</sequence>
<comment type="caution">
    <text evidence="1">The sequence shown here is derived from an EMBL/GenBank/DDBJ whole genome shotgun (WGS) entry which is preliminary data.</text>
</comment>
<dbReference type="AlphaFoldDB" id="X1S3V3"/>
<accession>X1S3V3</accession>
<protein>
    <submittedName>
        <fullName evidence="1">Uncharacterized protein</fullName>
    </submittedName>
</protein>
<dbReference type="EMBL" id="BARW01006308">
    <property type="protein sequence ID" value="GAI87722.1"/>
    <property type="molecule type" value="Genomic_DNA"/>
</dbReference>
<feature type="non-terminal residue" evidence="1">
    <location>
        <position position="1"/>
    </location>
</feature>
<proteinExistence type="predicted"/>
<name>X1S3V3_9ZZZZ</name>
<organism evidence="1">
    <name type="scientific">marine sediment metagenome</name>
    <dbReference type="NCBI Taxonomy" id="412755"/>
    <lineage>
        <taxon>unclassified sequences</taxon>
        <taxon>metagenomes</taxon>
        <taxon>ecological metagenomes</taxon>
    </lineage>
</organism>
<reference evidence="1" key="1">
    <citation type="journal article" date="2014" name="Front. Microbiol.">
        <title>High frequency of phylogenetically diverse reductive dehalogenase-homologous genes in deep subseafloor sedimentary metagenomes.</title>
        <authorList>
            <person name="Kawai M."/>
            <person name="Futagami T."/>
            <person name="Toyoda A."/>
            <person name="Takaki Y."/>
            <person name="Nishi S."/>
            <person name="Hori S."/>
            <person name="Arai W."/>
            <person name="Tsubouchi T."/>
            <person name="Morono Y."/>
            <person name="Uchiyama I."/>
            <person name="Ito T."/>
            <person name="Fujiyama A."/>
            <person name="Inagaki F."/>
            <person name="Takami H."/>
        </authorList>
    </citation>
    <scope>NUCLEOTIDE SEQUENCE</scope>
    <source>
        <strain evidence="1">Expedition CK06-06</strain>
    </source>
</reference>
<gene>
    <name evidence="1" type="ORF">S12H4_13247</name>
</gene>